<organism evidence="4 7">
    <name type="scientific">Synchytrium endobioticum</name>
    <dbReference type="NCBI Taxonomy" id="286115"/>
    <lineage>
        <taxon>Eukaryota</taxon>
        <taxon>Fungi</taxon>
        <taxon>Fungi incertae sedis</taxon>
        <taxon>Chytridiomycota</taxon>
        <taxon>Chytridiomycota incertae sedis</taxon>
        <taxon>Chytridiomycetes</taxon>
        <taxon>Synchytriales</taxon>
        <taxon>Synchytriaceae</taxon>
        <taxon>Synchytrium</taxon>
    </lineage>
</organism>
<gene>
    <name evidence="4" type="ORF">SeLEV6574_g07024</name>
    <name evidence="5" type="ORF">SeMB42_g05527</name>
</gene>
<evidence type="ECO:0000256" key="1">
    <source>
        <dbReference type="ARBA" id="ARBA00005350"/>
    </source>
</evidence>
<dbReference type="InterPro" id="IPR005552">
    <property type="entry name" value="Scramblase"/>
</dbReference>
<dbReference type="STRING" id="286115.A0A507CJ25"/>
<dbReference type="Proteomes" id="UP000317494">
    <property type="component" value="Unassembled WGS sequence"/>
</dbReference>
<feature type="compositionally biased region" description="Low complexity" evidence="3">
    <location>
        <begin position="300"/>
        <end position="310"/>
    </location>
</feature>
<evidence type="ECO:0000256" key="2">
    <source>
        <dbReference type="RuleBase" id="RU363116"/>
    </source>
</evidence>
<dbReference type="VEuPathDB" id="FungiDB:SeMB42_g05527"/>
<evidence type="ECO:0000313" key="5">
    <source>
        <dbReference type="EMBL" id="TPX41548.1"/>
    </source>
</evidence>
<dbReference type="GO" id="GO:0017128">
    <property type="term" value="F:phospholipid scramblase activity"/>
    <property type="evidence" value="ECO:0007669"/>
    <property type="project" value="InterPro"/>
</dbReference>
<dbReference type="PANTHER" id="PTHR23248:SF9">
    <property type="entry name" value="PHOSPHOLIPID SCRAMBLASE"/>
    <property type="match status" value="1"/>
</dbReference>
<evidence type="ECO:0000256" key="3">
    <source>
        <dbReference type="SAM" id="MobiDB-lite"/>
    </source>
</evidence>
<dbReference type="PANTHER" id="PTHR23248">
    <property type="entry name" value="PHOSPHOLIPID SCRAMBLASE-RELATED"/>
    <property type="match status" value="1"/>
</dbReference>
<protein>
    <recommendedName>
        <fullName evidence="2">Phospholipid scramblase</fullName>
    </recommendedName>
</protein>
<comment type="similarity">
    <text evidence="1 2">Belongs to the phospholipid scramblase family.</text>
</comment>
<evidence type="ECO:0000313" key="7">
    <source>
        <dbReference type="Proteomes" id="UP000320475"/>
    </source>
</evidence>
<dbReference type="AlphaFoldDB" id="A0A507CJ25"/>
<keyword evidence="6" id="KW-1185">Reference proteome</keyword>
<evidence type="ECO:0000313" key="6">
    <source>
        <dbReference type="Proteomes" id="UP000317494"/>
    </source>
</evidence>
<proteinExistence type="inferred from homology"/>
<dbReference type="InterPro" id="IPR025659">
    <property type="entry name" value="Tubby-like_C"/>
</dbReference>
<dbReference type="Pfam" id="PF03803">
    <property type="entry name" value="Scramblase"/>
    <property type="match status" value="1"/>
</dbReference>
<feature type="compositionally biased region" description="Low complexity" evidence="3">
    <location>
        <begin position="321"/>
        <end position="334"/>
    </location>
</feature>
<comment type="caution">
    <text evidence="4">The sequence shown here is derived from an EMBL/GenBank/DDBJ whole genome shotgun (WGS) entry which is preliminary data.</text>
</comment>
<dbReference type="EMBL" id="QEAM01000449">
    <property type="protein sequence ID" value="TPX39722.1"/>
    <property type="molecule type" value="Genomic_DNA"/>
</dbReference>
<dbReference type="OrthoDB" id="191150at2759"/>
<dbReference type="EMBL" id="QEAN01000267">
    <property type="protein sequence ID" value="TPX41548.1"/>
    <property type="molecule type" value="Genomic_DNA"/>
</dbReference>
<dbReference type="SUPFAM" id="SSF54518">
    <property type="entry name" value="Tubby C-terminal domain-like"/>
    <property type="match status" value="1"/>
</dbReference>
<accession>A0A507CJ25</accession>
<feature type="region of interest" description="Disordered" evidence="3">
    <location>
        <begin position="261"/>
        <end position="397"/>
    </location>
</feature>
<reference evidence="6 7" key="1">
    <citation type="journal article" date="2019" name="Sci. Rep.">
        <title>Comparative genomics of chytrid fungi reveal insights into the obligate biotrophic and pathogenic lifestyle of Synchytrium endobioticum.</title>
        <authorList>
            <person name="van de Vossenberg B.T.L.H."/>
            <person name="Warris S."/>
            <person name="Nguyen H.D.T."/>
            <person name="van Gent-Pelzer M.P.E."/>
            <person name="Joly D.L."/>
            <person name="van de Geest H.C."/>
            <person name="Bonants P.J.M."/>
            <person name="Smith D.S."/>
            <person name="Levesque C.A."/>
            <person name="van der Lee T.A.J."/>
        </authorList>
    </citation>
    <scope>NUCLEOTIDE SEQUENCE [LARGE SCALE GENOMIC DNA]</scope>
    <source>
        <strain evidence="4 7">LEV6574</strain>
        <strain evidence="5 6">MB42</strain>
    </source>
</reference>
<dbReference type="GO" id="GO:0005886">
    <property type="term" value="C:plasma membrane"/>
    <property type="evidence" value="ECO:0007669"/>
    <property type="project" value="TreeGrafter"/>
</dbReference>
<feature type="compositionally biased region" description="Polar residues" evidence="3">
    <location>
        <begin position="274"/>
        <end position="289"/>
    </location>
</feature>
<dbReference type="Proteomes" id="UP000320475">
    <property type="component" value="Unassembled WGS sequence"/>
</dbReference>
<evidence type="ECO:0000313" key="4">
    <source>
        <dbReference type="EMBL" id="TPX39722.1"/>
    </source>
</evidence>
<sequence length="397" mass="43686">MSVYALFQSSCLQQALVRAEYKKATADHQTTPPSPDSNQAPSIARCLSTAPTTVVARQLEMLNLFIGYEQANKYAIKTPQGLDIGFIAEEETAFTGIIMRQILRTRRPVKAVILDAAGNIVLKVSRPIKWFLNSKLFVHDASDNLIGEVQQVWHLWRRKYDVFLGKKQFAHIDTGFWGWDFFLRDESARVFAAIQRQFGGLAREVFTDTGEYVVRMDGMEGQSASDLSLNERAVVLGTAINIDFDYFSRHSNSHGGMGLPFFSPDHNNNHDETSTVPTTASQTPSTSLTGPGMPIPMPIIIPGAFGGAAPKSGGGDMLETSQHSPSQESQPSSSVDGNTPPHYPYTEHQQEPQHPTNQWGDEVAPSDDSPFLSDDQVFGPSDSNSGDKDGFDEGDWL</sequence>
<name>A0A507CJ25_9FUNG</name>